<proteinExistence type="predicted"/>
<feature type="region of interest" description="Disordered" evidence="1">
    <location>
        <begin position="56"/>
        <end position="86"/>
    </location>
</feature>
<dbReference type="EMBL" id="HBUF01225151">
    <property type="protein sequence ID" value="CAG6671075.1"/>
    <property type="molecule type" value="Transcribed_RNA"/>
</dbReference>
<protein>
    <submittedName>
        <fullName evidence="2">Uncharacterized protein</fullName>
    </submittedName>
</protein>
<feature type="compositionally biased region" description="Basic residues" evidence="1">
    <location>
        <begin position="72"/>
        <end position="86"/>
    </location>
</feature>
<evidence type="ECO:0000256" key="1">
    <source>
        <dbReference type="SAM" id="MobiDB-lite"/>
    </source>
</evidence>
<organism evidence="2">
    <name type="scientific">Cacopsylla melanoneura</name>
    <dbReference type="NCBI Taxonomy" id="428564"/>
    <lineage>
        <taxon>Eukaryota</taxon>
        <taxon>Metazoa</taxon>
        <taxon>Ecdysozoa</taxon>
        <taxon>Arthropoda</taxon>
        <taxon>Hexapoda</taxon>
        <taxon>Insecta</taxon>
        <taxon>Pterygota</taxon>
        <taxon>Neoptera</taxon>
        <taxon>Paraneoptera</taxon>
        <taxon>Hemiptera</taxon>
        <taxon>Sternorrhyncha</taxon>
        <taxon>Psylloidea</taxon>
        <taxon>Psyllidae</taxon>
        <taxon>Psyllinae</taxon>
        <taxon>Cacopsylla</taxon>
    </lineage>
</organism>
<dbReference type="AlphaFoldDB" id="A0A8D8WUN0"/>
<accession>A0A8D8WUN0</accession>
<name>A0A8D8WUN0_9HEMI</name>
<evidence type="ECO:0000313" key="2">
    <source>
        <dbReference type="EMBL" id="CAG6671075.1"/>
    </source>
</evidence>
<sequence>MGQLKRKMERKEKRIDYQQSKRLKLCRLGLEQSKLELGSCKRKHRKQRICRRMDRSRREQLGHRLGLGQRRNQIHRKHHRRKQPCRRSLRRSKILRSRRICME</sequence>
<reference evidence="2" key="1">
    <citation type="submission" date="2021-05" db="EMBL/GenBank/DDBJ databases">
        <authorList>
            <person name="Alioto T."/>
            <person name="Alioto T."/>
            <person name="Gomez Garrido J."/>
        </authorList>
    </citation>
    <scope>NUCLEOTIDE SEQUENCE</scope>
</reference>